<dbReference type="InterPro" id="IPR037682">
    <property type="entry name" value="TonB_C"/>
</dbReference>
<dbReference type="Gene3D" id="1.25.40.10">
    <property type="entry name" value="Tetratricopeptide repeat domain"/>
    <property type="match status" value="1"/>
</dbReference>
<evidence type="ECO:0000259" key="1">
    <source>
        <dbReference type="PROSITE" id="PS51468"/>
    </source>
</evidence>
<dbReference type="SUPFAM" id="SSF74653">
    <property type="entry name" value="TolA/TonB C-terminal domain"/>
    <property type="match status" value="1"/>
</dbReference>
<feature type="domain" description="VIT" evidence="1">
    <location>
        <begin position="18"/>
        <end position="146"/>
    </location>
</feature>
<dbReference type="Gene3D" id="2.60.120.380">
    <property type="match status" value="1"/>
</dbReference>
<dbReference type="Pfam" id="PF03544">
    <property type="entry name" value="TonB_C"/>
    <property type="match status" value="1"/>
</dbReference>
<gene>
    <name evidence="2" type="ORF">DFQ02_103149</name>
</gene>
<proteinExistence type="predicted"/>
<dbReference type="Proteomes" id="UP000256629">
    <property type="component" value="Unassembled WGS sequence"/>
</dbReference>
<dbReference type="GO" id="GO:0055085">
    <property type="term" value="P:transmembrane transport"/>
    <property type="evidence" value="ECO:0007669"/>
    <property type="project" value="InterPro"/>
</dbReference>
<keyword evidence="3" id="KW-1185">Reference proteome</keyword>
<dbReference type="EMBL" id="QRDX01000003">
    <property type="protein sequence ID" value="RED48819.1"/>
    <property type="molecule type" value="Genomic_DNA"/>
</dbReference>
<dbReference type="InterPro" id="IPR019220">
    <property type="entry name" value="DUF2135"/>
</dbReference>
<sequence>MKTRLPLILVLLIMTFGYTQNIPTVKVKDKPLGLTSLDIKVDVVGNIATTTYDMLFYNPTKNVLEGELSFPLGEGHDVSRFALDVNGKLREAVVVDKELGRIAFEQVVRRRVDPALLEKGTGNNYKARIYPIPATGHKRVVLAYEQELVYRKGDHFYNLPLGFKNVLEHFSLEITVFDQKSKPIIAEGQISGLEFSTWNKNYSTKVIKKNFKANKNILIKIPVPINSEKTLTYDNYFYIYKTLNPKKRLRAKPKDIALFWDASLSMKDRDIKKETEVLDNYFKHLNNVTVHYVSFSNVVIHDEQFEIVNGAWDDLRKVIIETIYDGGTNYDIIYNRKNNVDSKLLFSEGITSLSTTSLDLSKPLFIVNSLTKSNHSALNHLAESSNGAYLNLNTKSNEDVMASLKYENYKFLGYESQSKNLEVYPKAPVSVTNDFSISGKYLKNNETIRLNFGYGNQVQESIAISIDKSNNQSDQVRRIWAQKKLDHLEIDSKANKNQIKKHGVLYDLVSDYTSLIVLENVMDYITYRITPPDELKDEYNALLARIESEKSKRYESAHQGFLESPLMLNAGDETQFEMDSEIVEVEEMEVVGNVHQFGILASEVSDEVVETEDRAYIPSNNITRYEEQIPFVTIEKSPVFPGCQGNNEALKKCLSENVSNHVRDKFNLELANDLGLSGRQRVSVLFDITAEGEIGDIRVRSPHPDITDEIMRVIRLLPKMKPGEQRGKPVDVRYSLPIMFELKGERGSIAIDTSIVVSVIDYKKYSGKLEVRDRKVKAEYISQLKHANNKDEAYLLYLKQRNNYLDVPAYYIDVSNYFQNRFKDHKYSSIIASNIAETDFDNYELLKVYGYHLQENKYDGLALFIFKRILDLRPEDSQSYRDLALAYEAVGKCQRALDLYNDIITGKIYENAYRRIFKGVALIAENEIKHLIKKYRNDLDLSRVDKRLLDEVVYDVRVVVDWNHNDTDIDLHVIDPNLEECFYKHTSTNIGGHISPDMTQGFGPEEFTLINAIKGDYYIKIKYYGDRYQKEENPTFMKVTMYKNYGTKNEEKKITIIRLTKKDNEEMIAKLSI</sequence>
<dbReference type="InterPro" id="IPR011990">
    <property type="entry name" value="TPR-like_helical_dom_sf"/>
</dbReference>
<comment type="caution">
    <text evidence="2">The sequence shown here is derived from an EMBL/GenBank/DDBJ whole genome shotgun (WGS) entry which is preliminary data.</text>
</comment>
<reference evidence="2 3" key="1">
    <citation type="submission" date="2018-07" db="EMBL/GenBank/DDBJ databases">
        <title>Genomic Encyclopedia of Type Strains, Phase III (KMG-III): the genomes of soil and plant-associated and newly described type strains.</title>
        <authorList>
            <person name="Whitman W."/>
        </authorList>
    </citation>
    <scope>NUCLEOTIDE SEQUENCE [LARGE SCALE GENOMIC DNA]</scope>
    <source>
        <strain evidence="2 3">CECT 8487</strain>
    </source>
</reference>
<evidence type="ECO:0000313" key="2">
    <source>
        <dbReference type="EMBL" id="RED48819.1"/>
    </source>
</evidence>
<dbReference type="PROSITE" id="PS51468">
    <property type="entry name" value="VIT"/>
    <property type="match status" value="1"/>
</dbReference>
<organism evidence="2 3">
    <name type="scientific">Seonamhaeicola aphaedonensis</name>
    <dbReference type="NCBI Taxonomy" id="1461338"/>
    <lineage>
        <taxon>Bacteria</taxon>
        <taxon>Pseudomonadati</taxon>
        <taxon>Bacteroidota</taxon>
        <taxon>Flavobacteriia</taxon>
        <taxon>Flavobacteriales</taxon>
        <taxon>Flavobacteriaceae</taxon>
    </lineage>
</organism>
<dbReference type="InterPro" id="IPR013694">
    <property type="entry name" value="VIT"/>
</dbReference>
<evidence type="ECO:0000313" key="3">
    <source>
        <dbReference type="Proteomes" id="UP000256629"/>
    </source>
</evidence>
<name>A0A3D9HH29_9FLAO</name>
<dbReference type="Pfam" id="PF09906">
    <property type="entry name" value="DUF2135"/>
    <property type="match status" value="1"/>
</dbReference>
<protein>
    <submittedName>
        <fullName evidence="2">TonB-like protein</fullName>
    </submittedName>
</protein>
<dbReference type="RefSeq" id="WP_116040197.1">
    <property type="nucleotide sequence ID" value="NZ_QRDX01000003.1"/>
</dbReference>
<dbReference type="Pfam" id="PF08487">
    <property type="entry name" value="VIT"/>
    <property type="match status" value="1"/>
</dbReference>
<dbReference type="OrthoDB" id="9768177at2"/>
<dbReference type="SUPFAM" id="SSF48452">
    <property type="entry name" value="TPR-like"/>
    <property type="match status" value="1"/>
</dbReference>
<dbReference type="Gene3D" id="3.30.1150.10">
    <property type="match status" value="1"/>
</dbReference>
<accession>A0A3D9HH29</accession>
<dbReference type="AlphaFoldDB" id="A0A3D9HH29"/>